<name>A0ABR9IRY9_RHIVS</name>
<dbReference type="EMBL" id="JADBEC010000001">
    <property type="protein sequence ID" value="MBE1505959.1"/>
    <property type="molecule type" value="Genomic_DNA"/>
</dbReference>
<dbReference type="Gene3D" id="3.10.129.10">
    <property type="entry name" value="Hotdog Thioesterase"/>
    <property type="match status" value="1"/>
</dbReference>
<evidence type="ECO:0000259" key="1">
    <source>
        <dbReference type="Pfam" id="PF01575"/>
    </source>
</evidence>
<evidence type="ECO:0000313" key="3">
    <source>
        <dbReference type="Proteomes" id="UP000620262"/>
    </source>
</evidence>
<proteinExistence type="predicted"/>
<comment type="caution">
    <text evidence="2">The sequence shown here is derived from an EMBL/GenBank/DDBJ whole genome shotgun (WGS) entry which is preliminary data.</text>
</comment>
<dbReference type="Pfam" id="PF01575">
    <property type="entry name" value="MaoC_dehydratas"/>
    <property type="match status" value="1"/>
</dbReference>
<reference evidence="2 3" key="1">
    <citation type="submission" date="2020-10" db="EMBL/GenBank/DDBJ databases">
        <title>Sequencing the genomes of 1000 actinobacteria strains.</title>
        <authorList>
            <person name="Klenk H.-P."/>
        </authorList>
    </citation>
    <scope>NUCLEOTIDE SEQUENCE [LARGE SCALE GENOMIC DNA]</scope>
    <source>
        <strain evidence="2 3">DSM 7307</strain>
    </source>
</reference>
<sequence>MRMTELYAAGEKSEIGTYVFTEEKILSFARKYDPQRFHTDKDAAKDSMFGGLCASGWHTTAAWMQCFLKYWMAEIGRLKREGLEPPNLGPSPGFQKLQWMKPVFVDEMVSYSVTFLSGRPLASRPGWHVNSILCEGVNQDGIPVIRFESSVLEFE</sequence>
<protein>
    <submittedName>
        <fullName evidence="2">Acyl dehydratase</fullName>
    </submittedName>
</protein>
<accession>A0ABR9IRY9</accession>
<organism evidence="2 3">
    <name type="scientific">Rhizobium viscosum</name>
    <name type="common">Arthrobacter viscosus</name>
    <dbReference type="NCBI Taxonomy" id="1673"/>
    <lineage>
        <taxon>Bacteria</taxon>
        <taxon>Pseudomonadati</taxon>
        <taxon>Pseudomonadota</taxon>
        <taxon>Alphaproteobacteria</taxon>
        <taxon>Hyphomicrobiales</taxon>
        <taxon>Rhizobiaceae</taxon>
        <taxon>Rhizobium/Agrobacterium group</taxon>
        <taxon>Rhizobium</taxon>
    </lineage>
</organism>
<gene>
    <name evidence="2" type="ORF">H4W29_003140</name>
</gene>
<dbReference type="InterPro" id="IPR002539">
    <property type="entry name" value="MaoC-like_dom"/>
</dbReference>
<dbReference type="SUPFAM" id="SSF54637">
    <property type="entry name" value="Thioesterase/thiol ester dehydrase-isomerase"/>
    <property type="match status" value="1"/>
</dbReference>
<dbReference type="RefSeq" id="WP_192729736.1">
    <property type="nucleotide sequence ID" value="NZ_BAAAVL010000005.1"/>
</dbReference>
<evidence type="ECO:0000313" key="2">
    <source>
        <dbReference type="EMBL" id="MBE1505959.1"/>
    </source>
</evidence>
<feature type="domain" description="MaoC-like" evidence="1">
    <location>
        <begin position="18"/>
        <end position="109"/>
    </location>
</feature>
<dbReference type="Proteomes" id="UP000620262">
    <property type="component" value="Unassembled WGS sequence"/>
</dbReference>
<dbReference type="InterPro" id="IPR029069">
    <property type="entry name" value="HotDog_dom_sf"/>
</dbReference>
<keyword evidence="3" id="KW-1185">Reference proteome</keyword>